<reference evidence="2" key="2">
    <citation type="submission" date="2025-09" db="UniProtKB">
        <authorList>
            <consortium name="Ensembl"/>
        </authorList>
    </citation>
    <scope>IDENTIFICATION</scope>
</reference>
<organism evidence="2 3">
    <name type="scientific">Salmo trutta</name>
    <name type="common">Brown trout</name>
    <dbReference type="NCBI Taxonomy" id="8032"/>
    <lineage>
        <taxon>Eukaryota</taxon>
        <taxon>Metazoa</taxon>
        <taxon>Chordata</taxon>
        <taxon>Craniata</taxon>
        <taxon>Vertebrata</taxon>
        <taxon>Euteleostomi</taxon>
        <taxon>Actinopterygii</taxon>
        <taxon>Neopterygii</taxon>
        <taxon>Teleostei</taxon>
        <taxon>Protacanthopterygii</taxon>
        <taxon>Salmoniformes</taxon>
        <taxon>Salmonidae</taxon>
        <taxon>Salmoninae</taxon>
        <taxon>Salmo</taxon>
    </lineage>
</organism>
<dbReference type="InParanoid" id="A0A674F5Z4"/>
<dbReference type="Ensembl" id="ENSSTUT00000124036.1">
    <property type="protein sequence ID" value="ENSSTUP00000115951.1"/>
    <property type="gene ID" value="ENSSTUG00000051017.1"/>
</dbReference>
<evidence type="ECO:0000313" key="3">
    <source>
        <dbReference type="Proteomes" id="UP000472277"/>
    </source>
</evidence>
<dbReference type="InterPro" id="IPR001747">
    <property type="entry name" value="Vitellogenin_N"/>
</dbReference>
<evidence type="ECO:0000313" key="2">
    <source>
        <dbReference type="Ensembl" id="ENSSTUP00000115951.1"/>
    </source>
</evidence>
<evidence type="ECO:0000259" key="1">
    <source>
        <dbReference type="Pfam" id="PF01347"/>
    </source>
</evidence>
<protein>
    <recommendedName>
        <fullName evidence="1">Vitellogenin domain-containing protein</fullName>
    </recommendedName>
</protein>
<dbReference type="InterPro" id="IPR015819">
    <property type="entry name" value="Lipid_transp_b-sht_shell"/>
</dbReference>
<proteinExistence type="predicted"/>
<sequence>MVVITAPEFVYKYEALLLGGLPEECLARAGEKVISIRLHIKFTNKISKCILVDPEIFEYSGIWPKDPSIPAAKLTTALTAQLNQVCVRLVYFHIHTYSTSHSPLYYLCRSSGSVQDPLCDQ</sequence>
<dbReference type="GO" id="GO:0005319">
    <property type="term" value="F:lipid transporter activity"/>
    <property type="evidence" value="ECO:0007669"/>
    <property type="project" value="InterPro"/>
</dbReference>
<accession>A0A674F5Z4</accession>
<dbReference type="Proteomes" id="UP000472277">
    <property type="component" value="Chromosome 4"/>
</dbReference>
<dbReference type="AlphaFoldDB" id="A0A674F5Z4"/>
<feature type="domain" description="Vitellogenin" evidence="1">
    <location>
        <begin position="8"/>
        <end position="91"/>
    </location>
</feature>
<dbReference type="Pfam" id="PF01347">
    <property type="entry name" value="Vitellogenin_N"/>
    <property type="match status" value="1"/>
</dbReference>
<keyword evidence="3" id="KW-1185">Reference proteome</keyword>
<reference evidence="2" key="1">
    <citation type="submission" date="2025-08" db="UniProtKB">
        <authorList>
            <consortium name="Ensembl"/>
        </authorList>
    </citation>
    <scope>IDENTIFICATION</scope>
</reference>
<name>A0A674F5Z4_SALTR</name>
<dbReference type="SUPFAM" id="SSF56968">
    <property type="entry name" value="Lipovitellin-phosvitin complex, beta-sheet shell regions"/>
    <property type="match status" value="1"/>
</dbReference>